<feature type="domain" description="ABC1 atypical kinase-like" evidence="5">
    <location>
        <begin position="74"/>
        <end position="310"/>
    </location>
</feature>
<evidence type="ECO:0000259" key="5">
    <source>
        <dbReference type="Pfam" id="PF03109"/>
    </source>
</evidence>
<keyword evidence="7" id="KW-1185">Reference proteome</keyword>
<evidence type="ECO:0000256" key="4">
    <source>
        <dbReference type="ARBA" id="ARBA00022840"/>
    </source>
</evidence>
<evidence type="ECO:0000256" key="2">
    <source>
        <dbReference type="ARBA" id="ARBA00022679"/>
    </source>
</evidence>
<keyword evidence="4" id="KW-0067">ATP-binding</keyword>
<dbReference type="GO" id="GO:0016740">
    <property type="term" value="F:transferase activity"/>
    <property type="evidence" value="ECO:0007669"/>
    <property type="project" value="UniProtKB-KW"/>
</dbReference>
<dbReference type="InterPro" id="IPR011009">
    <property type="entry name" value="Kinase-like_dom_sf"/>
</dbReference>
<comment type="similarity">
    <text evidence="1">Belongs to the protein kinase superfamily. ADCK protein kinase family.</text>
</comment>
<keyword evidence="3" id="KW-0547">Nucleotide-binding</keyword>
<dbReference type="EMBL" id="CP036433">
    <property type="protein sequence ID" value="QDU95430.1"/>
    <property type="molecule type" value="Genomic_DNA"/>
</dbReference>
<keyword evidence="2 6" id="KW-0808">Transferase</keyword>
<evidence type="ECO:0000313" key="6">
    <source>
        <dbReference type="EMBL" id="QDU95430.1"/>
    </source>
</evidence>
<evidence type="ECO:0000256" key="3">
    <source>
        <dbReference type="ARBA" id="ARBA00022741"/>
    </source>
</evidence>
<dbReference type="OrthoDB" id="9795390at2"/>
<reference evidence="6 7" key="1">
    <citation type="submission" date="2019-02" db="EMBL/GenBank/DDBJ databases">
        <title>Deep-cultivation of Planctomycetes and their phenomic and genomic characterization uncovers novel biology.</title>
        <authorList>
            <person name="Wiegand S."/>
            <person name="Jogler M."/>
            <person name="Boedeker C."/>
            <person name="Pinto D."/>
            <person name="Vollmers J."/>
            <person name="Rivas-Marin E."/>
            <person name="Kohn T."/>
            <person name="Peeters S.H."/>
            <person name="Heuer A."/>
            <person name="Rast P."/>
            <person name="Oberbeckmann S."/>
            <person name="Bunk B."/>
            <person name="Jeske O."/>
            <person name="Meyerdierks A."/>
            <person name="Storesund J.E."/>
            <person name="Kallscheuer N."/>
            <person name="Luecker S."/>
            <person name="Lage O.M."/>
            <person name="Pohl T."/>
            <person name="Merkel B.J."/>
            <person name="Hornburger P."/>
            <person name="Mueller R.-W."/>
            <person name="Bruemmer F."/>
            <person name="Labrenz M."/>
            <person name="Spormann A.M."/>
            <person name="Op den Camp H."/>
            <person name="Overmann J."/>
            <person name="Amann R."/>
            <person name="Jetten M.S.M."/>
            <person name="Mascher T."/>
            <person name="Medema M.H."/>
            <person name="Devos D.P."/>
            <person name="Kaster A.-K."/>
            <person name="Ovreas L."/>
            <person name="Rohde M."/>
            <person name="Galperin M.Y."/>
            <person name="Jogler C."/>
        </authorList>
    </citation>
    <scope>NUCLEOTIDE SEQUENCE [LARGE SCALE GENOMIC DNA]</scope>
    <source>
        <strain evidence="6 7">Pla85_3_4</strain>
    </source>
</reference>
<organism evidence="6 7">
    <name type="scientific">Lignipirellula cremea</name>
    <dbReference type="NCBI Taxonomy" id="2528010"/>
    <lineage>
        <taxon>Bacteria</taxon>
        <taxon>Pseudomonadati</taxon>
        <taxon>Planctomycetota</taxon>
        <taxon>Planctomycetia</taxon>
        <taxon>Pirellulales</taxon>
        <taxon>Pirellulaceae</taxon>
        <taxon>Lignipirellula</taxon>
    </lineage>
</organism>
<gene>
    <name evidence="6" type="primary">ubiB_1</name>
    <name evidence="6" type="ORF">Pla8534_32450</name>
</gene>
<evidence type="ECO:0000313" key="7">
    <source>
        <dbReference type="Proteomes" id="UP000317648"/>
    </source>
</evidence>
<accession>A0A518DUB6</accession>
<dbReference type="AlphaFoldDB" id="A0A518DUB6"/>
<dbReference type="InterPro" id="IPR051409">
    <property type="entry name" value="Atypical_kinase_ADCK"/>
</dbReference>
<protein>
    <recommendedName>
        <fullName evidence="5">ABC1 atypical kinase-like domain-containing protein</fullName>
    </recommendedName>
</protein>
<dbReference type="PANTHER" id="PTHR43851:SF3">
    <property type="entry name" value="COENZYME Q8"/>
    <property type="match status" value="1"/>
</dbReference>
<dbReference type="GO" id="GO:0005524">
    <property type="term" value="F:ATP binding"/>
    <property type="evidence" value="ECO:0007669"/>
    <property type="project" value="UniProtKB-KW"/>
</dbReference>
<dbReference type="Proteomes" id="UP000317648">
    <property type="component" value="Chromosome"/>
</dbReference>
<sequence>MSLKTIQRTAGYAGLAASALSVRRATSARARSSAQDHLCQRLGRLHGLPQKVGQMLSFTSNPEKLDAAEAFAPLQESAEPLPWPTIARILAAAWGRPVLEVLAEVDTKGHAASLGQVHQARLLDGTEVAIKVQYPGIRQAVQTDLKALGWLSLPLGNLRRGFDLEAYRLVIGSCLATELDYQQEAAQQDAMGRDWEADEAVIVPRVVQELSDETVLVTQWESGDHWTEVPAAWSPGERRRLANTLLRFFLQGLFHHGRMQADWHPGNFRFRRNGGNPQVVVYDFGCLVRPEPRQRLLLARLIRATVQQDESPWPLMRELGFQENWLQPLAGKLPAVCRLLLEPFCTRRPYDLHDWKLAERMEAVLADDRWNFRFAGPPGLVFVLRAFHGVIHYLQGTGEPIDWHAAVQETLAPLQSQIENLAVTAGEPVVACTSVATWLRVRVVREGRTQVQLSQPAMGIERLEELLDDELKQRILLAGIDLQKSVEAVRSRGYAPGPVFELVDEEKEVRVWLE</sequence>
<name>A0A518DUB6_9BACT</name>
<dbReference type="GO" id="GO:0006744">
    <property type="term" value="P:ubiquinone biosynthetic process"/>
    <property type="evidence" value="ECO:0007669"/>
    <property type="project" value="TreeGrafter"/>
</dbReference>
<dbReference type="InterPro" id="IPR034646">
    <property type="entry name" value="ADCK3_dom"/>
</dbReference>
<dbReference type="RefSeq" id="WP_145054172.1">
    <property type="nucleotide sequence ID" value="NZ_CP036433.1"/>
</dbReference>
<dbReference type="CDD" id="cd13970">
    <property type="entry name" value="ABC1_ADCK3"/>
    <property type="match status" value="1"/>
</dbReference>
<dbReference type="SUPFAM" id="SSF56112">
    <property type="entry name" value="Protein kinase-like (PK-like)"/>
    <property type="match status" value="1"/>
</dbReference>
<dbReference type="PANTHER" id="PTHR43851">
    <property type="match status" value="1"/>
</dbReference>
<dbReference type="KEGG" id="lcre:Pla8534_32450"/>
<dbReference type="InterPro" id="IPR004147">
    <property type="entry name" value="ABC1_dom"/>
</dbReference>
<evidence type="ECO:0000256" key="1">
    <source>
        <dbReference type="ARBA" id="ARBA00009670"/>
    </source>
</evidence>
<proteinExistence type="inferred from homology"/>
<dbReference type="Pfam" id="PF03109">
    <property type="entry name" value="ABC1"/>
    <property type="match status" value="1"/>
</dbReference>